<reference evidence="2" key="1">
    <citation type="submission" date="2020-02" db="EMBL/GenBank/DDBJ databases">
        <authorList>
            <person name="Meier V. D."/>
        </authorList>
    </citation>
    <scope>NUCLEOTIDE SEQUENCE</scope>
    <source>
        <strain evidence="2">AVDCRST_MAG45</strain>
    </source>
</reference>
<dbReference type="AlphaFoldDB" id="A0A6J4RPU2"/>
<feature type="region of interest" description="Disordered" evidence="1">
    <location>
        <begin position="1"/>
        <end position="23"/>
    </location>
</feature>
<name>A0A6J4RPU2_9ACTN</name>
<protein>
    <submittedName>
        <fullName evidence="2">Uncharacterized protein</fullName>
    </submittedName>
</protein>
<sequence>RSRQPARRRRGRSLRCRPRRRQL</sequence>
<evidence type="ECO:0000256" key="1">
    <source>
        <dbReference type="SAM" id="MobiDB-lite"/>
    </source>
</evidence>
<dbReference type="EMBL" id="CADCVU010000004">
    <property type="protein sequence ID" value="CAA9479157.1"/>
    <property type="molecule type" value="Genomic_DNA"/>
</dbReference>
<accession>A0A6J4RPU2</accession>
<proteinExistence type="predicted"/>
<organism evidence="2">
    <name type="scientific">uncultured Solirubrobacterales bacterium</name>
    <dbReference type="NCBI Taxonomy" id="768556"/>
    <lineage>
        <taxon>Bacteria</taxon>
        <taxon>Bacillati</taxon>
        <taxon>Actinomycetota</taxon>
        <taxon>Thermoleophilia</taxon>
        <taxon>Solirubrobacterales</taxon>
        <taxon>environmental samples</taxon>
    </lineage>
</organism>
<feature type="non-terminal residue" evidence="2">
    <location>
        <position position="23"/>
    </location>
</feature>
<feature type="non-terminal residue" evidence="2">
    <location>
        <position position="1"/>
    </location>
</feature>
<evidence type="ECO:0000313" key="2">
    <source>
        <dbReference type="EMBL" id="CAA9479157.1"/>
    </source>
</evidence>
<gene>
    <name evidence="2" type="ORF">AVDCRST_MAG45-43</name>
</gene>